<keyword evidence="1" id="KW-0472">Membrane</keyword>
<feature type="transmembrane region" description="Helical" evidence="1">
    <location>
        <begin position="135"/>
        <end position="155"/>
    </location>
</feature>
<evidence type="ECO:0000313" key="4">
    <source>
        <dbReference type="Proteomes" id="UP000005143"/>
    </source>
</evidence>
<organism evidence="3 4">
    <name type="scientific">Patulibacter medicamentivorans</name>
    <dbReference type="NCBI Taxonomy" id="1097667"/>
    <lineage>
        <taxon>Bacteria</taxon>
        <taxon>Bacillati</taxon>
        <taxon>Actinomycetota</taxon>
        <taxon>Thermoleophilia</taxon>
        <taxon>Solirubrobacterales</taxon>
        <taxon>Patulibacteraceae</taxon>
        <taxon>Patulibacter</taxon>
    </lineage>
</organism>
<dbReference type="EMBL" id="AGUD01000067">
    <property type="protein sequence ID" value="EHN11794.1"/>
    <property type="molecule type" value="Genomic_DNA"/>
</dbReference>
<keyword evidence="4" id="KW-1185">Reference proteome</keyword>
<protein>
    <recommendedName>
        <fullName evidence="5">YtkA-like domain-containing protein</fullName>
    </recommendedName>
</protein>
<comment type="caution">
    <text evidence="3">The sequence shown here is derived from an EMBL/GenBank/DDBJ whole genome shotgun (WGS) entry which is preliminary data.</text>
</comment>
<evidence type="ECO:0008006" key="5">
    <source>
        <dbReference type="Google" id="ProtNLM"/>
    </source>
</evidence>
<accession>H0E3E2</accession>
<reference evidence="3 4" key="1">
    <citation type="journal article" date="2013" name="Biodegradation">
        <title>Quantitative proteomic analysis of ibuprofen-degrading Patulibacter sp. strain I11.</title>
        <authorList>
            <person name="Almeida B."/>
            <person name="Kjeldal H."/>
            <person name="Lolas I."/>
            <person name="Knudsen A.D."/>
            <person name="Carvalho G."/>
            <person name="Nielsen K.L."/>
            <person name="Barreto Crespo M.T."/>
            <person name="Stensballe A."/>
            <person name="Nielsen J.L."/>
        </authorList>
    </citation>
    <scope>NUCLEOTIDE SEQUENCE [LARGE SCALE GENOMIC DNA]</scope>
    <source>
        <strain evidence="3 4">I11</strain>
    </source>
</reference>
<evidence type="ECO:0000256" key="1">
    <source>
        <dbReference type="SAM" id="Phobius"/>
    </source>
</evidence>
<name>H0E3E2_9ACTN</name>
<dbReference type="Proteomes" id="UP000005143">
    <property type="component" value="Unassembled WGS sequence"/>
</dbReference>
<feature type="chain" id="PRO_5003532036" description="YtkA-like domain-containing protein" evidence="2">
    <location>
        <begin position="21"/>
        <end position="163"/>
    </location>
</feature>
<evidence type="ECO:0000256" key="2">
    <source>
        <dbReference type="SAM" id="SignalP"/>
    </source>
</evidence>
<keyword evidence="2" id="KW-0732">Signal</keyword>
<keyword evidence="1" id="KW-0812">Transmembrane</keyword>
<dbReference type="RefSeq" id="WP_007572252.1">
    <property type="nucleotide sequence ID" value="NZ_AGUD01000067.1"/>
</dbReference>
<sequence>MRTILSLVAAATLALPAAAAAHGGALLGAAEAGPYRLRVMAAAVREPGRPAALDVTTYVQDRVSGRPIEDARVSVVVEVDGAARRHGGERIGNGYEAVVAVPDATDPARYAVRVAVRGREGAAALRIAAAPRARAPTAAIAVSALLAILALAWVWRRRRARAG</sequence>
<gene>
    <name evidence="3" type="ORF">PAI11_13100</name>
</gene>
<dbReference type="AlphaFoldDB" id="H0E3E2"/>
<evidence type="ECO:0000313" key="3">
    <source>
        <dbReference type="EMBL" id="EHN11794.1"/>
    </source>
</evidence>
<keyword evidence="1" id="KW-1133">Transmembrane helix</keyword>
<proteinExistence type="predicted"/>
<feature type="signal peptide" evidence="2">
    <location>
        <begin position="1"/>
        <end position="20"/>
    </location>
</feature>